<feature type="domain" description="Tryptophan synthase beta chain-like PALP" evidence="6">
    <location>
        <begin position="29"/>
        <end position="305"/>
    </location>
</feature>
<evidence type="ECO:0000259" key="6">
    <source>
        <dbReference type="Pfam" id="PF00291"/>
    </source>
</evidence>
<evidence type="ECO:0000256" key="4">
    <source>
        <dbReference type="PIRSR" id="PIRSR006278-1"/>
    </source>
</evidence>
<evidence type="ECO:0000256" key="3">
    <source>
        <dbReference type="ARBA" id="ARBA00022898"/>
    </source>
</evidence>
<evidence type="ECO:0000313" key="8">
    <source>
        <dbReference type="Proteomes" id="UP000245790"/>
    </source>
</evidence>
<dbReference type="AlphaFoldDB" id="A0A316G2R0"/>
<dbReference type="InterPro" id="IPR027278">
    <property type="entry name" value="ACCD_DCysDesulf"/>
</dbReference>
<evidence type="ECO:0000313" key="7">
    <source>
        <dbReference type="EMBL" id="PWK54196.1"/>
    </source>
</evidence>
<comment type="caution">
    <text evidence="7">The sequence shown here is derived from an EMBL/GenBank/DDBJ whole genome shotgun (WGS) entry which is preliminary data.</text>
</comment>
<dbReference type="EMBL" id="QGGU01000001">
    <property type="protein sequence ID" value="PWK54196.1"/>
    <property type="molecule type" value="Genomic_DNA"/>
</dbReference>
<protein>
    <submittedName>
        <fullName evidence="7">1-aminocyclopropane-1-carboxylate deaminase</fullName>
    </submittedName>
</protein>
<dbReference type="GO" id="GO:0019148">
    <property type="term" value="F:D-cysteine desulfhydrase activity"/>
    <property type="evidence" value="ECO:0007669"/>
    <property type="project" value="TreeGrafter"/>
</dbReference>
<dbReference type="SUPFAM" id="SSF53686">
    <property type="entry name" value="Tryptophan synthase beta subunit-like PLP-dependent enzymes"/>
    <property type="match status" value="1"/>
</dbReference>
<comment type="similarity">
    <text evidence="2">Belongs to the ACC deaminase/D-cysteine desulfhydrase family.</text>
</comment>
<dbReference type="Pfam" id="PF00291">
    <property type="entry name" value="PALP"/>
    <property type="match status" value="1"/>
</dbReference>
<evidence type="ECO:0000256" key="1">
    <source>
        <dbReference type="ARBA" id="ARBA00001933"/>
    </source>
</evidence>
<keyword evidence="3 5" id="KW-0663">Pyridoxal phosphate</keyword>
<reference evidence="7 8" key="1">
    <citation type="submission" date="2018-05" db="EMBL/GenBank/DDBJ databases">
        <title>Genomic Encyclopedia of Type Strains, Phase IV (KMG-IV): sequencing the most valuable type-strain genomes for metagenomic binning, comparative biology and taxonomic classification.</title>
        <authorList>
            <person name="Goeker M."/>
        </authorList>
    </citation>
    <scope>NUCLEOTIDE SEQUENCE [LARGE SCALE GENOMIC DNA]</scope>
    <source>
        <strain evidence="7 8">DSM 25350</strain>
    </source>
</reference>
<dbReference type="RefSeq" id="WP_170115090.1">
    <property type="nucleotide sequence ID" value="NZ_QGGU01000001.1"/>
</dbReference>
<name>A0A316G2R0_9GAMM</name>
<dbReference type="Gene3D" id="3.40.50.1100">
    <property type="match status" value="2"/>
</dbReference>
<proteinExistence type="inferred from homology"/>
<keyword evidence="8" id="KW-1185">Reference proteome</keyword>
<accession>A0A316G2R0</accession>
<feature type="active site" description="Nucleophile" evidence="4">
    <location>
        <position position="75"/>
    </location>
</feature>
<dbReference type="Proteomes" id="UP000245790">
    <property type="component" value="Unassembled WGS sequence"/>
</dbReference>
<feature type="modified residue" description="N6-(pyridoxal phosphate)lysine" evidence="5">
    <location>
        <position position="48"/>
    </location>
</feature>
<gene>
    <name evidence="7" type="ORF">C8D97_10144</name>
</gene>
<dbReference type="PANTHER" id="PTHR43780:SF2">
    <property type="entry name" value="1-AMINOCYCLOPROPANE-1-CARBOXYLATE DEAMINASE-RELATED"/>
    <property type="match status" value="1"/>
</dbReference>
<dbReference type="InterPro" id="IPR036052">
    <property type="entry name" value="TrpB-like_PALP_sf"/>
</dbReference>
<sequence>MAIKHPQYPNDWQLPSAIQCLPSPDWASRVSLSIKRDDTIHPFISGNKARKLYSLIQRWQVSPPQQVVTMGGNRSNYLHALGYLCYQKSIPLLALVRGHEPEHYHSTLSDLKRWQVKLTFVDKLTFRQCRENFENVRLLVKEKDLLSEAESSIEWLPEGGSNVEAFNGIMLAVDELTQIPDVIFVPAGTGCTALGIAAAIDKKGWHTQVIAVVVLKGAESISQSLGKLAKQANTPWPKSLTLEHRFCDKGFAKITPEIKKQKAYYEQLWSLPLEPVYSVKMLNAVKAYCDSGMLDNKQVLLWHTGGLQGDT</sequence>
<dbReference type="PIRSF" id="PIRSF006278">
    <property type="entry name" value="ACCD_DCysDesulf"/>
    <property type="match status" value="1"/>
</dbReference>
<dbReference type="PANTHER" id="PTHR43780">
    <property type="entry name" value="1-AMINOCYCLOPROPANE-1-CARBOXYLATE DEAMINASE-RELATED"/>
    <property type="match status" value="1"/>
</dbReference>
<dbReference type="InterPro" id="IPR001926">
    <property type="entry name" value="TrpB-like_PALP"/>
</dbReference>
<evidence type="ECO:0000256" key="2">
    <source>
        <dbReference type="ARBA" id="ARBA00008639"/>
    </source>
</evidence>
<organism evidence="7 8">
    <name type="scientific">Pleionea mediterranea</name>
    <dbReference type="NCBI Taxonomy" id="523701"/>
    <lineage>
        <taxon>Bacteria</taxon>
        <taxon>Pseudomonadati</taxon>
        <taxon>Pseudomonadota</taxon>
        <taxon>Gammaproteobacteria</taxon>
        <taxon>Oceanospirillales</taxon>
        <taxon>Pleioneaceae</taxon>
        <taxon>Pleionea</taxon>
    </lineage>
</organism>
<evidence type="ECO:0000256" key="5">
    <source>
        <dbReference type="PIRSR" id="PIRSR006278-2"/>
    </source>
</evidence>
<comment type="cofactor">
    <cofactor evidence="1">
        <name>pyridoxal 5'-phosphate</name>
        <dbReference type="ChEBI" id="CHEBI:597326"/>
    </cofactor>
</comment>